<feature type="chain" id="PRO_5022960150" description="Lipoprotein" evidence="1">
    <location>
        <begin position="23"/>
        <end position="81"/>
    </location>
</feature>
<organism evidence="2 3">
    <name type="scientific">Pandoraea terrae</name>
    <dbReference type="NCBI Taxonomy" id="1537710"/>
    <lineage>
        <taxon>Bacteria</taxon>
        <taxon>Pseudomonadati</taxon>
        <taxon>Pseudomonadota</taxon>
        <taxon>Betaproteobacteria</taxon>
        <taxon>Burkholderiales</taxon>
        <taxon>Burkholderiaceae</taxon>
        <taxon>Pandoraea</taxon>
    </lineage>
</organism>
<dbReference type="AlphaFoldDB" id="A0A5E4YT73"/>
<protein>
    <recommendedName>
        <fullName evidence="4">Lipoprotein</fullName>
    </recommendedName>
</protein>
<evidence type="ECO:0000313" key="3">
    <source>
        <dbReference type="Proteomes" id="UP000414233"/>
    </source>
</evidence>
<feature type="signal peptide" evidence="1">
    <location>
        <begin position="1"/>
        <end position="22"/>
    </location>
</feature>
<dbReference type="Proteomes" id="UP000414233">
    <property type="component" value="Unassembled WGS sequence"/>
</dbReference>
<sequence>MKRILLVTAGATLLTALGGCVAVPYGPPAYGYSDYDYYGYAPGYYGYAPGYYVGPSITFDYRSGFGRRGRGWGRGDGSWHH</sequence>
<proteinExistence type="predicted"/>
<evidence type="ECO:0000256" key="1">
    <source>
        <dbReference type="SAM" id="SignalP"/>
    </source>
</evidence>
<dbReference type="EMBL" id="CABPRZ010000027">
    <property type="protein sequence ID" value="VVE52094.1"/>
    <property type="molecule type" value="Genomic_DNA"/>
</dbReference>
<keyword evidence="3" id="KW-1185">Reference proteome</keyword>
<accession>A0A5E4YT73</accession>
<dbReference type="RefSeq" id="WP_224788936.1">
    <property type="nucleotide sequence ID" value="NZ_CABPRZ010000027.1"/>
</dbReference>
<name>A0A5E4YT73_9BURK</name>
<evidence type="ECO:0000313" key="2">
    <source>
        <dbReference type="EMBL" id="VVE52094.1"/>
    </source>
</evidence>
<dbReference type="PROSITE" id="PS51257">
    <property type="entry name" value="PROKAR_LIPOPROTEIN"/>
    <property type="match status" value="1"/>
</dbReference>
<reference evidence="2 3" key="1">
    <citation type="submission" date="2019-08" db="EMBL/GenBank/DDBJ databases">
        <authorList>
            <person name="Peeters C."/>
        </authorList>
    </citation>
    <scope>NUCLEOTIDE SEQUENCE [LARGE SCALE GENOMIC DNA]</scope>
    <source>
        <strain evidence="2 3">LMG 30175</strain>
    </source>
</reference>
<keyword evidence="1" id="KW-0732">Signal</keyword>
<evidence type="ECO:0008006" key="4">
    <source>
        <dbReference type="Google" id="ProtNLM"/>
    </source>
</evidence>
<gene>
    <name evidence="2" type="ORF">PTE30175_04657</name>
</gene>